<feature type="transmembrane region" description="Helical" evidence="1">
    <location>
        <begin position="105"/>
        <end position="123"/>
    </location>
</feature>
<keyword evidence="1" id="KW-0812">Transmembrane</keyword>
<feature type="transmembrane region" description="Helical" evidence="1">
    <location>
        <begin position="129"/>
        <end position="148"/>
    </location>
</feature>
<gene>
    <name evidence="2" type="ORF">SAMN02745973_00480</name>
</gene>
<dbReference type="EMBL" id="FUWV01000002">
    <property type="protein sequence ID" value="SJZ40711.1"/>
    <property type="molecule type" value="Genomic_DNA"/>
</dbReference>
<evidence type="ECO:0008006" key="4">
    <source>
        <dbReference type="Google" id="ProtNLM"/>
    </source>
</evidence>
<sequence>MEYQENILAKSARRWVLALGIIDAIGVVISLIGLVSLMALKSTNYSSLQALGAAGEELIEIYKVQGTPLNLIIQGLLIIGQLVGVVLLFRGAFSIKKEALMDKTPFYLLFGIFVINNIFNWVVGTGEFSVTSLISILISFFLIVIPFWKVSKLNKAAEENRG</sequence>
<feature type="transmembrane region" description="Helical" evidence="1">
    <location>
        <begin position="71"/>
        <end position="93"/>
    </location>
</feature>
<keyword evidence="3" id="KW-1185">Reference proteome</keyword>
<evidence type="ECO:0000313" key="3">
    <source>
        <dbReference type="Proteomes" id="UP000196365"/>
    </source>
</evidence>
<evidence type="ECO:0000256" key="1">
    <source>
        <dbReference type="SAM" id="Phobius"/>
    </source>
</evidence>
<keyword evidence="1" id="KW-0472">Membrane</keyword>
<keyword evidence="1" id="KW-1133">Transmembrane helix</keyword>
<protein>
    <recommendedName>
        <fullName evidence="4">DUF2127 domain-containing protein</fullName>
    </recommendedName>
</protein>
<dbReference type="RefSeq" id="WP_087677932.1">
    <property type="nucleotide sequence ID" value="NZ_FUWV01000002.1"/>
</dbReference>
<feature type="transmembrane region" description="Helical" evidence="1">
    <location>
        <begin position="15"/>
        <end position="40"/>
    </location>
</feature>
<name>A0A1T4KE96_9FIRM</name>
<dbReference type="AlphaFoldDB" id="A0A1T4KE96"/>
<dbReference type="Proteomes" id="UP000196365">
    <property type="component" value="Unassembled WGS sequence"/>
</dbReference>
<organism evidence="2 3">
    <name type="scientific">Garciella nitratireducens DSM 15102</name>
    <dbReference type="NCBI Taxonomy" id="1121911"/>
    <lineage>
        <taxon>Bacteria</taxon>
        <taxon>Bacillati</taxon>
        <taxon>Bacillota</taxon>
        <taxon>Clostridia</taxon>
        <taxon>Eubacteriales</taxon>
        <taxon>Eubacteriaceae</taxon>
        <taxon>Garciella</taxon>
    </lineage>
</organism>
<reference evidence="2 3" key="1">
    <citation type="submission" date="2017-02" db="EMBL/GenBank/DDBJ databases">
        <authorList>
            <person name="Peterson S.W."/>
        </authorList>
    </citation>
    <scope>NUCLEOTIDE SEQUENCE [LARGE SCALE GENOMIC DNA]</scope>
    <source>
        <strain evidence="2 3">DSM 15102</strain>
    </source>
</reference>
<proteinExistence type="predicted"/>
<accession>A0A1T4KE96</accession>
<evidence type="ECO:0000313" key="2">
    <source>
        <dbReference type="EMBL" id="SJZ40711.1"/>
    </source>
</evidence>